<evidence type="ECO:0000313" key="9">
    <source>
        <dbReference type="EMBL" id="MFC5157070.1"/>
    </source>
</evidence>
<dbReference type="Gene3D" id="1.10.1200.10">
    <property type="entry name" value="ACP-like"/>
    <property type="match status" value="1"/>
</dbReference>
<evidence type="ECO:0000259" key="7">
    <source>
        <dbReference type="PROSITE" id="PS50075"/>
    </source>
</evidence>
<evidence type="ECO:0000256" key="1">
    <source>
        <dbReference type="ARBA" id="ARBA00022450"/>
    </source>
</evidence>
<dbReference type="InterPro" id="IPR018201">
    <property type="entry name" value="Ketoacyl_synth_AS"/>
</dbReference>
<dbReference type="Pfam" id="PF00109">
    <property type="entry name" value="ketoacyl-synt"/>
    <property type="match status" value="1"/>
</dbReference>
<dbReference type="InterPro" id="IPR014043">
    <property type="entry name" value="Acyl_transferase_dom"/>
</dbReference>
<keyword evidence="6" id="KW-0012">Acyltransferase</keyword>
<feature type="non-terminal residue" evidence="9">
    <location>
        <position position="688"/>
    </location>
</feature>
<dbReference type="Pfam" id="PF00550">
    <property type="entry name" value="PP-binding"/>
    <property type="match status" value="1"/>
</dbReference>
<dbReference type="SUPFAM" id="SSF47336">
    <property type="entry name" value="ACP-like"/>
    <property type="match status" value="1"/>
</dbReference>
<evidence type="ECO:0000256" key="5">
    <source>
        <dbReference type="ARBA" id="ARBA00023268"/>
    </source>
</evidence>
<dbReference type="InterPro" id="IPR016039">
    <property type="entry name" value="Thiolase-like"/>
</dbReference>
<dbReference type="InterPro" id="IPR036736">
    <property type="entry name" value="ACP-like_sf"/>
</dbReference>
<evidence type="ECO:0000256" key="6">
    <source>
        <dbReference type="ARBA" id="ARBA00023315"/>
    </source>
</evidence>
<dbReference type="RefSeq" id="WP_344486894.1">
    <property type="nucleotide sequence ID" value="NZ_BAAASB010000064.1"/>
</dbReference>
<dbReference type="InterPro" id="IPR020841">
    <property type="entry name" value="PKS_Beta-ketoAc_synthase_dom"/>
</dbReference>
<dbReference type="Proteomes" id="UP001596160">
    <property type="component" value="Unassembled WGS sequence"/>
</dbReference>
<keyword evidence="3" id="KW-0808">Transferase</keyword>
<evidence type="ECO:0000256" key="3">
    <source>
        <dbReference type="ARBA" id="ARBA00022679"/>
    </source>
</evidence>
<dbReference type="InterPro" id="IPR006162">
    <property type="entry name" value="Ppantetheine_attach_site"/>
</dbReference>
<evidence type="ECO:0000256" key="2">
    <source>
        <dbReference type="ARBA" id="ARBA00022553"/>
    </source>
</evidence>
<feature type="domain" description="Carrier" evidence="7">
    <location>
        <begin position="313"/>
        <end position="388"/>
    </location>
</feature>
<dbReference type="PROSITE" id="PS00606">
    <property type="entry name" value="KS3_1"/>
    <property type="match status" value="1"/>
</dbReference>
<protein>
    <submittedName>
        <fullName evidence="9">Beta-ketoacyl synthase N-terminal-like domain-containing protein</fullName>
    </submittedName>
</protein>
<dbReference type="SMART" id="SM01294">
    <property type="entry name" value="PKS_PP_betabranch"/>
    <property type="match status" value="1"/>
</dbReference>
<sequence>SLGVRPAAVVGHSQGEIAAAHVAGALSLEDAARVVALRSRALLAIEGLGAMASVTLGREDTERLLRPWADTLSVAVVNGPAATVISGDPVALDEALARAEAEGARVRRLPVTYASHAPQVEAVRDRLLAELADIAPVSAPVAFHSTVTGGVLDTAALDAEYWFRNLRSTVEFQRTAEALITQGFGAFVEVSPHPVLTASLTDIIGSHGADAVAVGTLGRDDGGPRRLLTSLAEGHVRGLSVDWSAVFAGTGADRVPLPTYAFQRRRYWLDSAATGAATGAVDAAPAHTEDEGAAQPSAWLRRLEGLTEAEQRRVALRSVLAHVAAVLGHSADEEIDPTVSFRDLGFESLTAVRLRDQLVSSVGVELPKTVLYDFPTPQILARHLREEALGIRTETETAERRDTGDDPIVIVGMACRYPGADSPEELWRLVEGEESALSPFPTDRGWDLDRVYDPEMTRPGTSYTRYGGFLGKPGDFDPEVFGISPREALAMDPQQRVLLEASWEAFEDAGIPVGDLEGSTTGVFVGTMGQEYGARQHESPLEVEGFLLTGVATSVTSGRVAYTFGLNGPAVTVDTACSSSSVALHLAVQALRNGECSQALAAGVTVMANPGTFIQFSRQRALSRDGKCKSFSAAADGFGPAEGVGVLLLERLSDARRLGHRVLAVVRGSAINQDGASNGLTAPNGPAQ</sequence>
<dbReference type="SMART" id="SM00823">
    <property type="entry name" value="PKS_PP"/>
    <property type="match status" value="1"/>
</dbReference>
<dbReference type="EMBL" id="JBHSKP010000079">
    <property type="protein sequence ID" value="MFC5157070.1"/>
    <property type="molecule type" value="Genomic_DNA"/>
</dbReference>
<feature type="domain" description="Ketosynthase family 3 (KS3)" evidence="8">
    <location>
        <begin position="405"/>
        <end position="688"/>
    </location>
</feature>
<gene>
    <name evidence="9" type="ORF">ACFPRH_35700</name>
</gene>
<dbReference type="CDD" id="cd00833">
    <property type="entry name" value="PKS"/>
    <property type="match status" value="1"/>
</dbReference>
<dbReference type="PROSITE" id="PS52004">
    <property type="entry name" value="KS3_2"/>
    <property type="match status" value="1"/>
</dbReference>
<dbReference type="InterPro" id="IPR016036">
    <property type="entry name" value="Malonyl_transacylase_ACP-bd"/>
</dbReference>
<dbReference type="Gene3D" id="3.40.47.10">
    <property type="match status" value="1"/>
</dbReference>
<reference evidence="10" key="1">
    <citation type="journal article" date="2019" name="Int. J. Syst. Evol. Microbiol.">
        <title>The Global Catalogue of Microorganisms (GCM) 10K type strain sequencing project: providing services to taxonomists for standard genome sequencing and annotation.</title>
        <authorList>
            <consortium name="The Broad Institute Genomics Platform"/>
            <consortium name="The Broad Institute Genome Sequencing Center for Infectious Disease"/>
            <person name="Wu L."/>
            <person name="Ma J."/>
        </authorList>
    </citation>
    <scope>NUCLEOTIDE SEQUENCE [LARGE SCALE GENOMIC DNA]</scope>
    <source>
        <strain evidence="10">PCU 266</strain>
    </source>
</reference>
<accession>A0ABW0AW40</accession>
<dbReference type="PROSITE" id="PS00012">
    <property type="entry name" value="PHOSPHOPANTETHEINE"/>
    <property type="match status" value="1"/>
</dbReference>
<dbReference type="Pfam" id="PF00698">
    <property type="entry name" value="Acyl_transf_1"/>
    <property type="match status" value="1"/>
</dbReference>
<evidence type="ECO:0000259" key="8">
    <source>
        <dbReference type="PROSITE" id="PS52004"/>
    </source>
</evidence>
<dbReference type="InterPro" id="IPR014030">
    <property type="entry name" value="Ketoacyl_synth_N"/>
</dbReference>
<keyword evidence="5" id="KW-0511">Multifunctional enzyme</keyword>
<dbReference type="SUPFAM" id="SSF55048">
    <property type="entry name" value="Probable ACP-binding domain of malonyl-CoA ACP transacylase"/>
    <property type="match status" value="1"/>
</dbReference>
<name>A0ABW0AW40_9ACTN</name>
<dbReference type="InterPro" id="IPR020806">
    <property type="entry name" value="PKS_PP-bd"/>
</dbReference>
<dbReference type="InterPro" id="IPR001227">
    <property type="entry name" value="Ac_transferase_dom_sf"/>
</dbReference>
<comment type="caution">
    <text evidence="9">The sequence shown here is derived from an EMBL/GenBank/DDBJ whole genome shotgun (WGS) entry which is preliminary data.</text>
</comment>
<dbReference type="InterPro" id="IPR016035">
    <property type="entry name" value="Acyl_Trfase/lysoPLipase"/>
</dbReference>
<keyword evidence="4" id="KW-0045">Antibiotic biosynthesis</keyword>
<dbReference type="SMART" id="SM00825">
    <property type="entry name" value="PKS_KS"/>
    <property type="match status" value="1"/>
</dbReference>
<organism evidence="9 10">
    <name type="scientific">Streptomyces amakusaensis</name>
    <dbReference type="NCBI Taxonomy" id="67271"/>
    <lineage>
        <taxon>Bacteria</taxon>
        <taxon>Bacillati</taxon>
        <taxon>Actinomycetota</taxon>
        <taxon>Actinomycetes</taxon>
        <taxon>Kitasatosporales</taxon>
        <taxon>Streptomycetaceae</taxon>
        <taxon>Streptomyces</taxon>
    </lineage>
</organism>
<proteinExistence type="predicted"/>
<keyword evidence="2" id="KW-0597">Phosphoprotein</keyword>
<dbReference type="Gene3D" id="3.40.366.10">
    <property type="entry name" value="Malonyl-Coenzyme A Acyl Carrier Protein, domain 2"/>
    <property type="match status" value="1"/>
</dbReference>
<dbReference type="SMART" id="SM00827">
    <property type="entry name" value="PKS_AT"/>
    <property type="match status" value="1"/>
</dbReference>
<dbReference type="InterPro" id="IPR050091">
    <property type="entry name" value="PKS_NRPS_Biosynth_Enz"/>
</dbReference>
<dbReference type="InterPro" id="IPR009081">
    <property type="entry name" value="PP-bd_ACP"/>
</dbReference>
<evidence type="ECO:0000256" key="4">
    <source>
        <dbReference type="ARBA" id="ARBA00023194"/>
    </source>
</evidence>
<dbReference type="PANTHER" id="PTHR43775">
    <property type="entry name" value="FATTY ACID SYNTHASE"/>
    <property type="match status" value="1"/>
</dbReference>
<evidence type="ECO:0000313" key="10">
    <source>
        <dbReference type="Proteomes" id="UP001596160"/>
    </source>
</evidence>
<keyword evidence="1" id="KW-0596">Phosphopantetheine</keyword>
<dbReference type="PROSITE" id="PS50075">
    <property type="entry name" value="CARRIER"/>
    <property type="match status" value="1"/>
</dbReference>
<dbReference type="SUPFAM" id="SSF53901">
    <property type="entry name" value="Thiolase-like"/>
    <property type="match status" value="1"/>
</dbReference>
<keyword evidence="10" id="KW-1185">Reference proteome</keyword>
<feature type="non-terminal residue" evidence="9">
    <location>
        <position position="1"/>
    </location>
</feature>
<dbReference type="Gene3D" id="3.30.70.3290">
    <property type="match status" value="1"/>
</dbReference>
<dbReference type="PANTHER" id="PTHR43775:SF51">
    <property type="entry name" value="INACTIVE PHENOLPHTHIOCEROL SYNTHESIS POLYKETIDE SYNTHASE TYPE I PKS1-RELATED"/>
    <property type="match status" value="1"/>
</dbReference>
<dbReference type="SUPFAM" id="SSF52151">
    <property type="entry name" value="FabD/lysophospholipase-like"/>
    <property type="match status" value="1"/>
</dbReference>